<comment type="caution">
    <text evidence="2">The sequence shown here is derived from an EMBL/GenBank/DDBJ whole genome shotgun (WGS) entry which is preliminary data.</text>
</comment>
<keyword evidence="3" id="KW-1185">Reference proteome</keyword>
<dbReference type="Pfam" id="PF04940">
    <property type="entry name" value="BLUF"/>
    <property type="match status" value="1"/>
</dbReference>
<reference evidence="2 3" key="1">
    <citation type="submission" date="2017-12" db="EMBL/GenBank/DDBJ databases">
        <title>Sequencing, de novo assembly and annotation of complete genome of a new Thraustochytrid species, strain FCC1311.</title>
        <authorList>
            <person name="Sedici K."/>
            <person name="Godart F."/>
            <person name="Aiese Cigliano R."/>
            <person name="Sanseverino W."/>
            <person name="Barakat M."/>
            <person name="Ortet P."/>
            <person name="Marechal E."/>
            <person name="Cagnac O."/>
            <person name="Amato A."/>
        </authorList>
    </citation>
    <scope>NUCLEOTIDE SEQUENCE [LARGE SCALE GENOMIC DNA]</scope>
</reference>
<dbReference type="AlphaFoldDB" id="A0A2R5G8H0"/>
<evidence type="ECO:0000259" key="1">
    <source>
        <dbReference type="PROSITE" id="PS50925"/>
    </source>
</evidence>
<protein>
    <recommendedName>
        <fullName evidence="1">BLUF domain-containing protein</fullName>
    </recommendedName>
</protein>
<dbReference type="Proteomes" id="UP000241890">
    <property type="component" value="Unassembled WGS sequence"/>
</dbReference>
<dbReference type="InterPro" id="IPR036046">
    <property type="entry name" value="Acylphosphatase-like_dom_sf"/>
</dbReference>
<feature type="domain" description="BLUF" evidence="1">
    <location>
        <begin position="3"/>
        <end position="101"/>
    </location>
</feature>
<dbReference type="InterPro" id="IPR007024">
    <property type="entry name" value="BLUF_domain"/>
</dbReference>
<proteinExistence type="predicted"/>
<dbReference type="InParanoid" id="A0A2R5G8H0"/>
<name>A0A2R5G8H0_9STRA</name>
<organism evidence="2 3">
    <name type="scientific">Hondaea fermentalgiana</name>
    <dbReference type="NCBI Taxonomy" id="2315210"/>
    <lineage>
        <taxon>Eukaryota</taxon>
        <taxon>Sar</taxon>
        <taxon>Stramenopiles</taxon>
        <taxon>Bigyra</taxon>
        <taxon>Labyrinthulomycetes</taxon>
        <taxon>Thraustochytrida</taxon>
        <taxon>Thraustochytriidae</taxon>
        <taxon>Hondaea</taxon>
    </lineage>
</organism>
<gene>
    <name evidence="2" type="ORF">FCC1311_005592</name>
</gene>
<dbReference type="PROSITE" id="PS50925">
    <property type="entry name" value="BLUF"/>
    <property type="match status" value="1"/>
</dbReference>
<dbReference type="SMART" id="SM01034">
    <property type="entry name" value="BLUF"/>
    <property type="match status" value="1"/>
</dbReference>
<dbReference type="SUPFAM" id="SSF54975">
    <property type="entry name" value="Acylphosphatase/BLUF domain-like"/>
    <property type="match status" value="1"/>
</dbReference>
<dbReference type="GO" id="GO:0009882">
    <property type="term" value="F:blue light photoreceptor activity"/>
    <property type="evidence" value="ECO:0007669"/>
    <property type="project" value="InterPro"/>
</dbReference>
<evidence type="ECO:0000313" key="3">
    <source>
        <dbReference type="Proteomes" id="UP000241890"/>
    </source>
</evidence>
<dbReference type="EMBL" id="BEYU01000005">
    <property type="protein sequence ID" value="GBG24341.1"/>
    <property type="molecule type" value="Genomic_DNA"/>
</dbReference>
<dbReference type="GO" id="GO:0071949">
    <property type="term" value="F:FAD binding"/>
    <property type="evidence" value="ECO:0007669"/>
    <property type="project" value="InterPro"/>
</dbReference>
<accession>A0A2R5G8H0</accession>
<sequence length="136" mass="15659">MVLTRIVYHSKLVIPPDFRGYEEEFVEKIRSVSVINNRKREVSGVLLHNVNTDELIQVLEGEDDVLDDLMEIIGKDVRHRGIRIMVRKEVDGREYSNWGMLRGNKDSWKLVKLHLPASADPNVVGDFEEAFALSNK</sequence>
<dbReference type="Gene3D" id="3.30.70.100">
    <property type="match status" value="1"/>
</dbReference>
<evidence type="ECO:0000313" key="2">
    <source>
        <dbReference type="EMBL" id="GBG24341.1"/>
    </source>
</evidence>